<evidence type="ECO:0000313" key="2">
    <source>
        <dbReference type="WBParaSite" id="L893_g27524.t1"/>
    </source>
</evidence>
<sequence length="236" mass="27261">MEVHVSYSGRSEETLNLQYRLYRRNCKVHHLLLPAGVYCYQSEYTSQTMKCRKHVPQNIYYYEHSCAGSTEFCNTSIEPTNHVSPALLLVTSCSGSERKGTPSSHGPQARFEATDPKVHRVVVLLELSDMEQTRSVFREIQTSERLKKNSDALRFILSLKLSRSEIKELDLAPGRPLRRSMNVLPERHQSKRPYKWFLLSETEELGLVRQISSCQTFKKIYECAVEEALERVEKSS</sequence>
<organism evidence="1 2">
    <name type="scientific">Steinernema glaseri</name>
    <dbReference type="NCBI Taxonomy" id="37863"/>
    <lineage>
        <taxon>Eukaryota</taxon>
        <taxon>Metazoa</taxon>
        <taxon>Ecdysozoa</taxon>
        <taxon>Nematoda</taxon>
        <taxon>Chromadorea</taxon>
        <taxon>Rhabditida</taxon>
        <taxon>Tylenchina</taxon>
        <taxon>Panagrolaimomorpha</taxon>
        <taxon>Strongyloidoidea</taxon>
        <taxon>Steinernematidae</taxon>
        <taxon>Steinernema</taxon>
    </lineage>
</organism>
<reference evidence="2" key="1">
    <citation type="submission" date="2016-11" db="UniProtKB">
        <authorList>
            <consortium name="WormBaseParasite"/>
        </authorList>
    </citation>
    <scope>IDENTIFICATION</scope>
</reference>
<dbReference type="AlphaFoldDB" id="A0A1I7ZLM4"/>
<proteinExistence type="predicted"/>
<dbReference type="WBParaSite" id="L893_g27524.t1">
    <property type="protein sequence ID" value="L893_g27524.t1"/>
    <property type="gene ID" value="L893_g27524"/>
</dbReference>
<accession>A0A1I7ZLM4</accession>
<keyword evidence="1" id="KW-1185">Reference proteome</keyword>
<evidence type="ECO:0000313" key="1">
    <source>
        <dbReference type="Proteomes" id="UP000095287"/>
    </source>
</evidence>
<name>A0A1I7ZLM4_9BILA</name>
<dbReference type="Proteomes" id="UP000095287">
    <property type="component" value="Unplaced"/>
</dbReference>
<protein>
    <submittedName>
        <fullName evidence="2">IRS-type PTB domain-containing protein</fullName>
    </submittedName>
</protein>